<evidence type="ECO:0000256" key="6">
    <source>
        <dbReference type="SAM" id="Coils"/>
    </source>
</evidence>
<dbReference type="Gene3D" id="1.10.150.130">
    <property type="match status" value="1"/>
</dbReference>
<evidence type="ECO:0000256" key="1">
    <source>
        <dbReference type="ARBA" id="ARBA00008857"/>
    </source>
</evidence>
<protein>
    <submittedName>
        <fullName evidence="10">Tyrosine recombinase XerC</fullName>
    </submittedName>
</protein>
<dbReference type="InterPro" id="IPR011010">
    <property type="entry name" value="DNA_brk_join_enz"/>
</dbReference>
<sequence length="411" mass="47766">MAKGRIEKRHKSSYTLIIDEGFDPETGVRKRWSKSVKTNDEDEAQRQLDVILGQIANKTFIKSPTVTIEAYFTNWLTTVEAKMLAPKTRVSYKGCVELRIVPWLGHIKLGELTRSDLKSFYLRIYEAGRLKKDNEKDKEGQDEKGDKKSKPIGKRTVELHHQVIRRILNHAIYEDEILVKNVANRITIPDPPEHDFDEDEDLVKVFTADQITTLERHTVDTLYYALVALALRTGMRRSELLALTWDNVNFDNATIFIKRSVSYTPGNGCVYKATKNKKKRRIEVTEETLNILRQEKAKQDKYKDSLENEEDKDQYNPDNLVICWEDGQHIHPDTPSTWFPDFCIACGLPRLTFHCLRHTHASHLLAEGEDISYVSKRLGHSDITITYKTYFHFIPLEKRDSIQKLDDKFKK</sequence>
<reference evidence="10" key="1">
    <citation type="submission" date="2024-05" db="EMBL/GenBank/DDBJ databases">
        <title>Isolation and characterization of Sporomusa carbonis sp. nov., a carboxydotrophic hydrogenogen in the genus of Sporomusa isolated from a charcoal burning pile.</title>
        <authorList>
            <person name="Boeer T."/>
            <person name="Rosenbaum F."/>
            <person name="Eysell L."/>
            <person name="Mueller V."/>
            <person name="Daniel R."/>
            <person name="Poehlein A."/>
        </authorList>
    </citation>
    <scope>NUCLEOTIDE SEQUENCE [LARGE SCALE GENOMIC DNA]</scope>
    <source>
        <strain evidence="10">DSM 10669</strain>
    </source>
</reference>
<keyword evidence="3 5" id="KW-0238">DNA-binding</keyword>
<dbReference type="PROSITE" id="PS51900">
    <property type="entry name" value="CB"/>
    <property type="match status" value="1"/>
</dbReference>
<dbReference type="EMBL" id="CP155573">
    <property type="protein sequence ID" value="XFO64749.1"/>
    <property type="molecule type" value="Genomic_DNA"/>
</dbReference>
<dbReference type="InterPro" id="IPR010998">
    <property type="entry name" value="Integrase_recombinase_N"/>
</dbReference>
<evidence type="ECO:0000313" key="10">
    <source>
        <dbReference type="EMBL" id="XFO64749.1"/>
    </source>
</evidence>
<evidence type="ECO:0000256" key="3">
    <source>
        <dbReference type="ARBA" id="ARBA00023125"/>
    </source>
</evidence>
<evidence type="ECO:0000256" key="4">
    <source>
        <dbReference type="ARBA" id="ARBA00023172"/>
    </source>
</evidence>
<keyword evidence="11" id="KW-1185">Reference proteome</keyword>
<organism evidence="10 11">
    <name type="scientific">Sporomusa silvacetica DSM 10669</name>
    <dbReference type="NCBI Taxonomy" id="1123289"/>
    <lineage>
        <taxon>Bacteria</taxon>
        <taxon>Bacillati</taxon>
        <taxon>Bacillota</taxon>
        <taxon>Negativicutes</taxon>
        <taxon>Selenomonadales</taxon>
        <taxon>Sporomusaceae</taxon>
        <taxon>Sporomusa</taxon>
    </lineage>
</organism>
<dbReference type="CDD" id="cd01189">
    <property type="entry name" value="INT_ICEBs1_C_like"/>
    <property type="match status" value="1"/>
</dbReference>
<feature type="domain" description="Core-binding (CB)" evidence="9">
    <location>
        <begin position="66"/>
        <end position="172"/>
    </location>
</feature>
<feature type="region of interest" description="Disordered" evidence="7">
    <location>
        <begin position="133"/>
        <end position="152"/>
    </location>
</feature>
<gene>
    <name evidence="10" type="primary">xerC_1</name>
    <name evidence="10" type="ORF">SPSIL_008580</name>
</gene>
<dbReference type="SUPFAM" id="SSF56349">
    <property type="entry name" value="DNA breaking-rejoining enzymes"/>
    <property type="match status" value="1"/>
</dbReference>
<keyword evidence="2" id="KW-0229">DNA integration</keyword>
<dbReference type="PROSITE" id="PS51898">
    <property type="entry name" value="TYR_RECOMBINASE"/>
    <property type="match status" value="1"/>
</dbReference>
<dbReference type="Pfam" id="PF00589">
    <property type="entry name" value="Phage_integrase"/>
    <property type="match status" value="1"/>
</dbReference>
<dbReference type="InterPro" id="IPR044068">
    <property type="entry name" value="CB"/>
</dbReference>
<dbReference type="Proteomes" id="UP000216752">
    <property type="component" value="Chromosome"/>
</dbReference>
<dbReference type="InterPro" id="IPR002104">
    <property type="entry name" value="Integrase_catalytic"/>
</dbReference>
<dbReference type="RefSeq" id="WP_094607774.1">
    <property type="nucleotide sequence ID" value="NZ_CP155573.1"/>
</dbReference>
<evidence type="ECO:0000256" key="5">
    <source>
        <dbReference type="PROSITE-ProRule" id="PRU01248"/>
    </source>
</evidence>
<dbReference type="Pfam" id="PF14659">
    <property type="entry name" value="Phage_int_SAM_3"/>
    <property type="match status" value="1"/>
</dbReference>
<feature type="domain" description="Tyr recombinase" evidence="8">
    <location>
        <begin position="201"/>
        <end position="403"/>
    </location>
</feature>
<dbReference type="InterPro" id="IPR013762">
    <property type="entry name" value="Integrase-like_cat_sf"/>
</dbReference>
<dbReference type="PANTHER" id="PTHR30349">
    <property type="entry name" value="PHAGE INTEGRASE-RELATED"/>
    <property type="match status" value="1"/>
</dbReference>
<comment type="similarity">
    <text evidence="1">Belongs to the 'phage' integrase family.</text>
</comment>
<proteinExistence type="inferred from homology"/>
<keyword evidence="4" id="KW-0233">DNA recombination</keyword>
<name>A0ABZ3IGD8_9FIRM</name>
<feature type="coiled-coil region" evidence="6">
    <location>
        <begin position="275"/>
        <end position="312"/>
    </location>
</feature>
<evidence type="ECO:0000259" key="8">
    <source>
        <dbReference type="PROSITE" id="PS51898"/>
    </source>
</evidence>
<dbReference type="PANTHER" id="PTHR30349:SF64">
    <property type="entry name" value="PROPHAGE INTEGRASE INTD-RELATED"/>
    <property type="match status" value="1"/>
</dbReference>
<evidence type="ECO:0000259" key="9">
    <source>
        <dbReference type="PROSITE" id="PS51900"/>
    </source>
</evidence>
<dbReference type="Gene3D" id="1.10.443.10">
    <property type="entry name" value="Intergrase catalytic core"/>
    <property type="match status" value="1"/>
</dbReference>
<evidence type="ECO:0000313" key="11">
    <source>
        <dbReference type="Proteomes" id="UP000216752"/>
    </source>
</evidence>
<evidence type="ECO:0000256" key="2">
    <source>
        <dbReference type="ARBA" id="ARBA00022908"/>
    </source>
</evidence>
<dbReference type="InterPro" id="IPR050090">
    <property type="entry name" value="Tyrosine_recombinase_XerCD"/>
</dbReference>
<keyword evidence="6" id="KW-0175">Coiled coil</keyword>
<accession>A0ABZ3IGD8</accession>
<dbReference type="InterPro" id="IPR004107">
    <property type="entry name" value="Integrase_SAM-like_N"/>
</dbReference>
<evidence type="ECO:0000256" key="7">
    <source>
        <dbReference type="SAM" id="MobiDB-lite"/>
    </source>
</evidence>